<proteinExistence type="predicted"/>
<gene>
    <name evidence="1" type="ORF">SAMN02799615_00839</name>
</gene>
<dbReference type="STRING" id="500610.SAMN02799615_00839"/>
<sequence length="52" mass="5730">MPDYTIVHTIFGDSIIRNSDGACIPICPGNRDYDEYLEWVAAGGVPDEIDNT</sequence>
<evidence type="ECO:0000313" key="2">
    <source>
        <dbReference type="Proteomes" id="UP000199477"/>
    </source>
</evidence>
<keyword evidence="2" id="KW-1185">Reference proteome</keyword>
<dbReference type="EMBL" id="FONH01000002">
    <property type="protein sequence ID" value="SFE36075.1"/>
    <property type="molecule type" value="Genomic_DNA"/>
</dbReference>
<dbReference type="Proteomes" id="UP000199477">
    <property type="component" value="Unassembled WGS sequence"/>
</dbReference>
<reference evidence="2" key="1">
    <citation type="submission" date="2016-10" db="EMBL/GenBank/DDBJ databases">
        <authorList>
            <person name="Varghese N."/>
            <person name="Submissions S."/>
        </authorList>
    </citation>
    <scope>NUCLEOTIDE SEQUENCE [LARGE SCALE GENOMIC DNA]</scope>
    <source>
        <strain evidence="2">UNC178MFTsu3.1</strain>
    </source>
</reference>
<protein>
    <submittedName>
        <fullName evidence="1">Uncharacterized protein</fullName>
    </submittedName>
</protein>
<accession>A0A1I1ZWN8</accession>
<name>A0A1I1ZWN8_9GAMM</name>
<evidence type="ECO:0000313" key="1">
    <source>
        <dbReference type="EMBL" id="SFE36075.1"/>
    </source>
</evidence>
<dbReference type="RefSeq" id="WP_155964737.1">
    <property type="nucleotide sequence ID" value="NZ_FONH01000002.1"/>
</dbReference>
<organism evidence="1 2">
    <name type="scientific">Dyella marensis</name>
    <dbReference type="NCBI Taxonomy" id="500610"/>
    <lineage>
        <taxon>Bacteria</taxon>
        <taxon>Pseudomonadati</taxon>
        <taxon>Pseudomonadota</taxon>
        <taxon>Gammaproteobacteria</taxon>
        <taxon>Lysobacterales</taxon>
        <taxon>Rhodanobacteraceae</taxon>
        <taxon>Dyella</taxon>
    </lineage>
</organism>
<dbReference type="AlphaFoldDB" id="A0A1I1ZWN8"/>